<dbReference type="InterPro" id="IPR005552">
    <property type="entry name" value="Scramblase"/>
</dbReference>
<dbReference type="GO" id="GO:0017128">
    <property type="term" value="F:phospholipid scramblase activity"/>
    <property type="evidence" value="ECO:0007669"/>
    <property type="project" value="InterPro"/>
</dbReference>
<evidence type="ECO:0000256" key="1">
    <source>
        <dbReference type="ARBA" id="ARBA00005350"/>
    </source>
</evidence>
<evidence type="ECO:0000313" key="3">
    <source>
        <dbReference type="EMBL" id="JAC81290.1"/>
    </source>
</evidence>
<dbReference type="EMBL" id="GBEZ01003879">
    <property type="protein sequence ID" value="JAC81290.1"/>
    <property type="molecule type" value="Transcribed_RNA"/>
</dbReference>
<evidence type="ECO:0000256" key="2">
    <source>
        <dbReference type="RuleBase" id="RU363116"/>
    </source>
</evidence>
<accession>A0A061SEJ0</accession>
<dbReference type="GO" id="GO:0005886">
    <property type="term" value="C:plasma membrane"/>
    <property type="evidence" value="ECO:0007669"/>
    <property type="project" value="TreeGrafter"/>
</dbReference>
<protein>
    <recommendedName>
        <fullName evidence="2">Phospholipid scramblase</fullName>
    </recommendedName>
</protein>
<proteinExistence type="inferred from homology"/>
<dbReference type="PANTHER" id="PTHR23248:SF9">
    <property type="entry name" value="PHOSPHOLIPID SCRAMBLASE"/>
    <property type="match status" value="1"/>
</dbReference>
<sequence>MQFPADIPGLQPPQECFQTAVSAPVQQHMVMGNLPPYNGPIDVVPLIDSQTAQLLGSLPGVTIRQKGSWGEALTGGICEVRNRYTLHAGASREALDNPPIMSAKENSSDCMRCCCAPNHNVFVEFRLSEDPDDTTAPIAMTFEREGLFGKCPCCCTCAECCLDSMAMHAGQIMAGPDSAGKLADRSRVFGTAKQALQRCSCTPTIEVFDGPEAAKGNVPHSVIHGPFIFGGCLEACIDTSFPVSRPPGRKIGDMAQIQKLKPRNFGELCTECFQDADRYYVEFRDPSLTPQQKANLIGALLLTDFMFFELDNGMCSCRNKKLTITLFLCYCCGCLCPCQIVFQSDS</sequence>
<dbReference type="Pfam" id="PF03803">
    <property type="entry name" value="Scramblase"/>
    <property type="match status" value="1"/>
</dbReference>
<name>A0A061SEJ0_9CHLO</name>
<organism evidence="3">
    <name type="scientific">Tetraselmis sp. GSL018</name>
    <dbReference type="NCBI Taxonomy" id="582737"/>
    <lineage>
        <taxon>Eukaryota</taxon>
        <taxon>Viridiplantae</taxon>
        <taxon>Chlorophyta</taxon>
        <taxon>core chlorophytes</taxon>
        <taxon>Chlorodendrophyceae</taxon>
        <taxon>Chlorodendrales</taxon>
        <taxon>Chlorodendraceae</taxon>
        <taxon>Tetraselmis</taxon>
    </lineage>
</organism>
<dbReference type="PANTHER" id="PTHR23248">
    <property type="entry name" value="PHOSPHOLIPID SCRAMBLASE-RELATED"/>
    <property type="match status" value="1"/>
</dbReference>
<comment type="similarity">
    <text evidence="1 2">Belongs to the phospholipid scramblase family.</text>
</comment>
<dbReference type="AlphaFoldDB" id="A0A061SEJ0"/>
<reference evidence="3" key="1">
    <citation type="submission" date="2014-05" db="EMBL/GenBank/DDBJ databases">
        <title>The transcriptome of the halophilic microalga Tetraselmis sp. GSL018 isolated from the Great Salt Lake, Utah.</title>
        <authorList>
            <person name="Jinkerson R.E."/>
            <person name="D'Adamo S."/>
            <person name="Posewitz M.C."/>
        </authorList>
    </citation>
    <scope>NUCLEOTIDE SEQUENCE</scope>
    <source>
        <strain evidence="3">GSL018</strain>
    </source>
</reference>
<gene>
    <name evidence="3" type="ORF">TSPGSL018_8264</name>
</gene>